<organism evidence="3 4">
    <name type="scientific">Rhizophagus irregularis</name>
    <dbReference type="NCBI Taxonomy" id="588596"/>
    <lineage>
        <taxon>Eukaryota</taxon>
        <taxon>Fungi</taxon>
        <taxon>Fungi incertae sedis</taxon>
        <taxon>Mucoromycota</taxon>
        <taxon>Glomeromycotina</taxon>
        <taxon>Glomeromycetes</taxon>
        <taxon>Glomerales</taxon>
        <taxon>Glomeraceae</taxon>
        <taxon>Rhizophagus</taxon>
    </lineage>
</organism>
<name>A0A2N1NHF2_9GLOM</name>
<dbReference type="Proteomes" id="UP000233469">
    <property type="component" value="Unassembled WGS sequence"/>
</dbReference>
<dbReference type="GO" id="GO:0016197">
    <property type="term" value="P:endosomal transport"/>
    <property type="evidence" value="ECO:0007669"/>
    <property type="project" value="TreeGrafter"/>
</dbReference>
<reference evidence="3 4" key="1">
    <citation type="submission" date="2016-04" db="EMBL/GenBank/DDBJ databases">
        <title>Genome analyses suggest a sexual origin of heterokaryosis in a supposedly ancient asexual fungus.</title>
        <authorList>
            <person name="Ropars J."/>
            <person name="Sedzielewska K."/>
            <person name="Noel J."/>
            <person name="Charron P."/>
            <person name="Farinelli L."/>
            <person name="Marton T."/>
            <person name="Kruger M."/>
            <person name="Pelin A."/>
            <person name="Brachmann A."/>
            <person name="Corradi N."/>
        </authorList>
    </citation>
    <scope>NUCLEOTIDE SEQUENCE [LARGE SCALE GENOMIC DNA]</scope>
    <source>
        <strain evidence="3 4">C2</strain>
    </source>
</reference>
<reference evidence="3 4" key="2">
    <citation type="submission" date="2017-10" db="EMBL/GenBank/DDBJ databases">
        <title>Extensive intraspecific genome diversity in a model arbuscular mycorrhizal fungus.</title>
        <authorList>
            <person name="Chen E.C.H."/>
            <person name="Morin E."/>
            <person name="Baudet D."/>
            <person name="Noel J."/>
            <person name="Ndikumana S."/>
            <person name="Charron P."/>
            <person name="St-Onge C."/>
            <person name="Giorgi J."/>
            <person name="Grigoriev I.V."/>
            <person name="Roux C."/>
            <person name="Martin F.M."/>
            <person name="Corradi N."/>
        </authorList>
    </citation>
    <scope>NUCLEOTIDE SEQUENCE [LARGE SCALE GENOMIC DNA]</scope>
    <source>
        <strain evidence="3 4">C2</strain>
    </source>
</reference>
<comment type="caution">
    <text evidence="3">The sequence shown here is derived from an EMBL/GenBank/DDBJ whole genome shotgun (WGS) entry which is preliminary data.</text>
</comment>
<dbReference type="VEuPathDB" id="FungiDB:RhiirFUN_022631"/>
<dbReference type="InterPro" id="IPR016534">
    <property type="entry name" value="VPS16"/>
</dbReference>
<protein>
    <recommendedName>
        <fullName evidence="2">Vps16 N-terminal domain-containing protein</fullName>
    </recommendedName>
</protein>
<keyword evidence="1" id="KW-0472">Membrane</keyword>
<evidence type="ECO:0000259" key="2">
    <source>
        <dbReference type="Pfam" id="PF04841"/>
    </source>
</evidence>
<evidence type="ECO:0000313" key="4">
    <source>
        <dbReference type="Proteomes" id="UP000233469"/>
    </source>
</evidence>
<accession>A0A2N1NHF2</accession>
<dbReference type="Pfam" id="PF04841">
    <property type="entry name" value="Vps16_N"/>
    <property type="match status" value="1"/>
</dbReference>
<dbReference type="InterPro" id="IPR006926">
    <property type="entry name" value="Vps16_N"/>
</dbReference>
<keyword evidence="1" id="KW-1133">Transmembrane helix</keyword>
<dbReference type="PANTHER" id="PTHR12811:SF0">
    <property type="entry name" value="VACUOLAR PROTEIN SORTING-ASSOCIATED PROTEIN 16 HOMOLOG"/>
    <property type="match status" value="1"/>
</dbReference>
<feature type="domain" description="Vps16 N-terminal" evidence="2">
    <location>
        <begin position="5"/>
        <end position="47"/>
    </location>
</feature>
<sequence length="58" mass="6804">MAPHPTTDWNQLQDRFYRKQEIYAMLWKQLDLSKFMIAGAPYGGPIVYLFNIVLSNDP</sequence>
<dbReference type="GO" id="GO:0006886">
    <property type="term" value="P:intracellular protein transport"/>
    <property type="evidence" value="ECO:0007669"/>
    <property type="project" value="InterPro"/>
</dbReference>
<dbReference type="GO" id="GO:0005768">
    <property type="term" value="C:endosome"/>
    <property type="evidence" value="ECO:0007669"/>
    <property type="project" value="TreeGrafter"/>
</dbReference>
<evidence type="ECO:0000256" key="1">
    <source>
        <dbReference type="SAM" id="Phobius"/>
    </source>
</evidence>
<keyword evidence="1" id="KW-0812">Transmembrane</keyword>
<dbReference type="EMBL" id="LLXL01000379">
    <property type="protein sequence ID" value="PKK73318.1"/>
    <property type="molecule type" value="Genomic_DNA"/>
</dbReference>
<dbReference type="PANTHER" id="PTHR12811">
    <property type="entry name" value="VACUOLAR PROTEIN SORTING VPS16"/>
    <property type="match status" value="1"/>
</dbReference>
<dbReference type="GO" id="GO:0042144">
    <property type="term" value="P:vacuole fusion, non-autophagic"/>
    <property type="evidence" value="ECO:0007669"/>
    <property type="project" value="TreeGrafter"/>
</dbReference>
<feature type="transmembrane region" description="Helical" evidence="1">
    <location>
        <begin position="35"/>
        <end position="54"/>
    </location>
</feature>
<dbReference type="AlphaFoldDB" id="A0A2N1NHF2"/>
<dbReference type="GO" id="GO:0030897">
    <property type="term" value="C:HOPS complex"/>
    <property type="evidence" value="ECO:0007669"/>
    <property type="project" value="TreeGrafter"/>
</dbReference>
<dbReference type="VEuPathDB" id="FungiDB:FUN_017315"/>
<proteinExistence type="predicted"/>
<evidence type="ECO:0000313" key="3">
    <source>
        <dbReference type="EMBL" id="PKK73318.1"/>
    </source>
</evidence>
<gene>
    <name evidence="3" type="ORF">RhiirC2_344414</name>
</gene>
<dbReference type="GO" id="GO:0003779">
    <property type="term" value="F:actin binding"/>
    <property type="evidence" value="ECO:0007669"/>
    <property type="project" value="TreeGrafter"/>
</dbReference>